<dbReference type="Proteomes" id="UP001141806">
    <property type="component" value="Unassembled WGS sequence"/>
</dbReference>
<dbReference type="GO" id="GO:0005654">
    <property type="term" value="C:nucleoplasm"/>
    <property type="evidence" value="ECO:0007669"/>
    <property type="project" value="TreeGrafter"/>
</dbReference>
<gene>
    <name evidence="5" type="ORF">NE237_002837</name>
</gene>
<feature type="region of interest" description="Disordered" evidence="4">
    <location>
        <begin position="61"/>
        <end position="100"/>
    </location>
</feature>
<name>A0A9Q0KFK5_9MAGN</name>
<evidence type="ECO:0000256" key="1">
    <source>
        <dbReference type="ARBA" id="ARBA00004123"/>
    </source>
</evidence>
<evidence type="ECO:0000256" key="3">
    <source>
        <dbReference type="ARBA" id="ARBA00023242"/>
    </source>
</evidence>
<keyword evidence="6" id="KW-1185">Reference proteome</keyword>
<protein>
    <recommendedName>
        <fullName evidence="7">Nucleolar complex protein 2 homolog</fullName>
    </recommendedName>
</protein>
<dbReference type="InterPro" id="IPR005343">
    <property type="entry name" value="Noc2"/>
</dbReference>
<feature type="compositionally biased region" description="Basic residues" evidence="4">
    <location>
        <begin position="61"/>
        <end position="74"/>
    </location>
</feature>
<proteinExistence type="inferred from homology"/>
<evidence type="ECO:0000313" key="5">
    <source>
        <dbReference type="EMBL" id="KAJ4969738.1"/>
    </source>
</evidence>
<dbReference type="GO" id="GO:0042273">
    <property type="term" value="P:ribosomal large subunit biogenesis"/>
    <property type="evidence" value="ECO:0007669"/>
    <property type="project" value="TreeGrafter"/>
</dbReference>
<comment type="caution">
    <text evidence="5">The sequence shown here is derived from an EMBL/GenBank/DDBJ whole genome shotgun (WGS) entry which is preliminary data.</text>
</comment>
<keyword evidence="3" id="KW-0539">Nucleus</keyword>
<comment type="similarity">
    <text evidence="2">Belongs to the NOC2 family.</text>
</comment>
<dbReference type="AlphaFoldDB" id="A0A9Q0KFK5"/>
<reference evidence="5" key="1">
    <citation type="journal article" date="2023" name="Plant J.">
        <title>The genome of the king protea, Protea cynaroides.</title>
        <authorList>
            <person name="Chang J."/>
            <person name="Duong T.A."/>
            <person name="Schoeman C."/>
            <person name="Ma X."/>
            <person name="Roodt D."/>
            <person name="Barker N."/>
            <person name="Li Z."/>
            <person name="Van de Peer Y."/>
            <person name="Mizrachi E."/>
        </authorList>
    </citation>
    <scope>NUCLEOTIDE SEQUENCE</scope>
    <source>
        <tissue evidence="5">Young leaves</tissue>
    </source>
</reference>
<dbReference type="PANTHER" id="PTHR12687:SF8">
    <property type="entry name" value="PROTEIN REBELOTE"/>
    <property type="match status" value="1"/>
</dbReference>
<comment type="subcellular location">
    <subcellularLocation>
        <location evidence="1">Nucleus</location>
    </subcellularLocation>
</comment>
<evidence type="ECO:0000313" key="6">
    <source>
        <dbReference type="Proteomes" id="UP001141806"/>
    </source>
</evidence>
<dbReference type="PANTHER" id="PTHR12687">
    <property type="entry name" value="NUCLEOLAR COMPLEX 2 AND RAD4-RELATED"/>
    <property type="match status" value="1"/>
</dbReference>
<evidence type="ECO:0000256" key="4">
    <source>
        <dbReference type="SAM" id="MobiDB-lite"/>
    </source>
</evidence>
<dbReference type="EMBL" id="JAMYWD010000005">
    <property type="protein sequence ID" value="KAJ4969738.1"/>
    <property type="molecule type" value="Genomic_DNA"/>
</dbReference>
<sequence length="962" mass="108481">MVQQDIAVTWDGFLSWLRIWVLSELGFDCGYRYLSYCKMGKLGKKARKFAKKNLQSVLKRKRKMKPMFKRKKSSRDKGDTSEDQVGSITDLSKGRSSEGEAFGDASLDAIFSGYDSDTMEDASDSDGYLSEDASCPCVVEREHENYSEDVGDSAFLGHNKEIHQELAKQKKKLDSLRKKDPEFSKFLESHIEDLELFSREETDSDVEGEKNYKGNQETCESSKGKVFTSSTIDIWCQLVMEQNSTSALPNLLNAYRTACHYGTDSLEAELPWRIQKSETFCKILTFMLCEADGIFRRLLGISSANSKKDSILELMNTTKRKTARPLIKSYLRNTLFLLTQVTNSEILGFVITRLGASIIFFPAFPSLLWRLIKVSVHLWATGGSTLSQASFLIMHDIALLKCSDCFDACLAKAYKAFIAHCKFVDPANLQHIQFLGDSLVKLCSVDVQKSFSWALVTVQQLAKILQHSFKTKRKEALKKLSNWQYINCIDLWVKFISTNIRDHDIQPLLYLIIQVISGVAHLFPGPRYLPLRLKCVQMLNHLSISSGVFIPVSSLLLDCLEYGRTGKVDVRHGKAFSFSSVLKVPKQWFKSPKFQEECILAAIELLSAHFAQWSYHISFPELATIPLIRLRNFHGKTTAESLRRPVKRFIDQVEQNVEYVQKKRNEVAFSPKDAESVQSFLQLEKGSGNAPFTQYYMSIMKKSLSGRGLEPTISVQNQKKSRKKLVQTHEHAKDVTINSKALKNENVNSTIDGMPCESLVRNEDINILIIWDECSITTMVQAEDFYRSGAAQINCLKGILPSSNLSGSQFQATVFLCIISSVGMHQFWILDSSCPRDDNVFVLDGDFGDFAKENPSLTLVGKVLGSRPYRWKAFLKHFRLLGMLHMVLSGSIVIHGWDPLSPCPLLPPRVFDSEIKGITPTSRMLEFAKFVEFLSLESVGAALVPMSIPWLSSCSSGGTTLL</sequence>
<dbReference type="GO" id="GO:0005730">
    <property type="term" value="C:nucleolus"/>
    <property type="evidence" value="ECO:0007669"/>
    <property type="project" value="TreeGrafter"/>
</dbReference>
<dbReference type="OrthoDB" id="10266662at2759"/>
<dbReference type="GO" id="GO:0030691">
    <property type="term" value="C:Noc2p-Noc3p complex"/>
    <property type="evidence" value="ECO:0007669"/>
    <property type="project" value="TreeGrafter"/>
</dbReference>
<dbReference type="Pfam" id="PF03715">
    <property type="entry name" value="Noc2"/>
    <property type="match status" value="1"/>
</dbReference>
<evidence type="ECO:0000256" key="2">
    <source>
        <dbReference type="ARBA" id="ARBA00005907"/>
    </source>
</evidence>
<organism evidence="5 6">
    <name type="scientific">Protea cynaroides</name>
    <dbReference type="NCBI Taxonomy" id="273540"/>
    <lineage>
        <taxon>Eukaryota</taxon>
        <taxon>Viridiplantae</taxon>
        <taxon>Streptophyta</taxon>
        <taxon>Embryophyta</taxon>
        <taxon>Tracheophyta</taxon>
        <taxon>Spermatophyta</taxon>
        <taxon>Magnoliopsida</taxon>
        <taxon>Proteales</taxon>
        <taxon>Proteaceae</taxon>
        <taxon>Protea</taxon>
    </lineage>
</organism>
<dbReference type="GO" id="GO:0030690">
    <property type="term" value="C:Noc1p-Noc2p complex"/>
    <property type="evidence" value="ECO:0007669"/>
    <property type="project" value="TreeGrafter"/>
</dbReference>
<accession>A0A9Q0KFK5</accession>
<evidence type="ECO:0008006" key="7">
    <source>
        <dbReference type="Google" id="ProtNLM"/>
    </source>
</evidence>